<gene>
    <name evidence="2" type="ORF">MUO14_08320</name>
</gene>
<dbReference type="EMBL" id="CP095074">
    <property type="protein sequence ID" value="UOQ94916.1"/>
    <property type="molecule type" value="Genomic_DNA"/>
</dbReference>
<proteinExistence type="predicted"/>
<evidence type="ECO:0000256" key="1">
    <source>
        <dbReference type="SAM" id="MobiDB-lite"/>
    </source>
</evidence>
<dbReference type="Proteomes" id="UP000831880">
    <property type="component" value="Chromosome"/>
</dbReference>
<sequence>MNMPLIEVEEKVAHNGKVQFRSQRDINQERREKRQRKREELERELKKILATE</sequence>
<protein>
    <submittedName>
        <fullName evidence="2">Uncharacterized protein</fullName>
    </submittedName>
</protein>
<reference evidence="2 3" key="1">
    <citation type="submission" date="2022-04" db="EMBL/GenBank/DDBJ databases">
        <title>Halobacillus sp. isolated from saltern.</title>
        <authorList>
            <person name="Won M."/>
            <person name="Lee C.-M."/>
            <person name="Woen H.-Y."/>
            <person name="Kwon S.-W."/>
        </authorList>
    </citation>
    <scope>NUCLEOTIDE SEQUENCE [LARGE SCALE GENOMIC DNA]</scope>
    <source>
        <strain evidence="2 3">SSTM10-2</strain>
    </source>
</reference>
<accession>A0ABY4H386</accession>
<evidence type="ECO:0000313" key="3">
    <source>
        <dbReference type="Proteomes" id="UP000831880"/>
    </source>
</evidence>
<organism evidence="2 3">
    <name type="scientific">Halobacillus shinanisalinarum</name>
    <dbReference type="NCBI Taxonomy" id="2932258"/>
    <lineage>
        <taxon>Bacteria</taxon>
        <taxon>Bacillati</taxon>
        <taxon>Bacillota</taxon>
        <taxon>Bacilli</taxon>
        <taxon>Bacillales</taxon>
        <taxon>Bacillaceae</taxon>
        <taxon>Halobacillus</taxon>
    </lineage>
</organism>
<evidence type="ECO:0000313" key="2">
    <source>
        <dbReference type="EMBL" id="UOQ94916.1"/>
    </source>
</evidence>
<feature type="compositionally biased region" description="Basic and acidic residues" evidence="1">
    <location>
        <begin position="22"/>
        <end position="40"/>
    </location>
</feature>
<name>A0ABY4H386_9BACI</name>
<dbReference type="RefSeq" id="WP_244754772.1">
    <property type="nucleotide sequence ID" value="NZ_CP095074.1"/>
</dbReference>
<feature type="region of interest" description="Disordered" evidence="1">
    <location>
        <begin position="19"/>
        <end position="40"/>
    </location>
</feature>
<keyword evidence="3" id="KW-1185">Reference proteome</keyword>